<feature type="compositionally biased region" description="Pro residues" evidence="12">
    <location>
        <begin position="701"/>
        <end position="718"/>
    </location>
</feature>
<evidence type="ECO:0000256" key="4">
    <source>
        <dbReference type="ARBA" id="ARBA00022723"/>
    </source>
</evidence>
<name>A0ABD3LX32_9STRA</name>
<feature type="region of interest" description="Disordered" evidence="12">
    <location>
        <begin position="366"/>
        <end position="385"/>
    </location>
</feature>
<comment type="subcellular location">
    <subcellularLocation>
        <location evidence="1">Nucleus</location>
    </subcellularLocation>
</comment>
<dbReference type="Gene3D" id="6.10.140.1790">
    <property type="match status" value="1"/>
</dbReference>
<dbReference type="AlphaFoldDB" id="A0ABD3LX32"/>
<dbReference type="PANTHER" id="PTHR11208">
    <property type="entry name" value="RNA-BINDING PROTEIN RELATED"/>
    <property type="match status" value="1"/>
</dbReference>
<evidence type="ECO:0000256" key="8">
    <source>
        <dbReference type="ARBA" id="ARBA00023187"/>
    </source>
</evidence>
<organism evidence="14 15">
    <name type="scientific">Discostella pseudostelligera</name>
    <dbReference type="NCBI Taxonomy" id="259834"/>
    <lineage>
        <taxon>Eukaryota</taxon>
        <taxon>Sar</taxon>
        <taxon>Stramenopiles</taxon>
        <taxon>Ochrophyta</taxon>
        <taxon>Bacillariophyta</taxon>
        <taxon>Coscinodiscophyceae</taxon>
        <taxon>Thalassiosirophycidae</taxon>
        <taxon>Stephanodiscales</taxon>
        <taxon>Stephanodiscaceae</taxon>
        <taxon>Discostella</taxon>
    </lineage>
</organism>
<dbReference type="GO" id="GO:0003723">
    <property type="term" value="F:RNA binding"/>
    <property type="evidence" value="ECO:0007669"/>
    <property type="project" value="UniProtKB-UniRule"/>
</dbReference>
<evidence type="ECO:0000256" key="7">
    <source>
        <dbReference type="ARBA" id="ARBA00022884"/>
    </source>
</evidence>
<reference evidence="14 15" key="1">
    <citation type="submission" date="2024-10" db="EMBL/GenBank/DDBJ databases">
        <title>Updated reference genomes for cyclostephanoid diatoms.</title>
        <authorList>
            <person name="Roberts W.R."/>
            <person name="Alverson A.J."/>
        </authorList>
    </citation>
    <scope>NUCLEOTIDE SEQUENCE [LARGE SCALE GENOMIC DNA]</scope>
    <source>
        <strain evidence="14 15">AJA232-27</strain>
    </source>
</reference>
<feature type="region of interest" description="Disordered" evidence="12">
    <location>
        <begin position="1"/>
        <end position="24"/>
    </location>
</feature>
<dbReference type="Proteomes" id="UP001530293">
    <property type="component" value="Unassembled WGS sequence"/>
</dbReference>
<feature type="domain" description="CCHC-type" evidence="13">
    <location>
        <begin position="443"/>
        <end position="458"/>
    </location>
</feature>
<feature type="compositionally biased region" description="Basic and acidic residues" evidence="12">
    <location>
        <begin position="253"/>
        <end position="266"/>
    </location>
</feature>
<proteinExistence type="inferred from homology"/>
<dbReference type="Pfam" id="PF16275">
    <property type="entry name" value="SF1-HH"/>
    <property type="match status" value="1"/>
</dbReference>
<keyword evidence="7 11" id="KW-0694">RNA-binding</keyword>
<comment type="caution">
    <text evidence="14">The sequence shown here is derived from an EMBL/GenBank/DDBJ whole genome shotgun (WGS) entry which is preliminary data.</text>
</comment>
<keyword evidence="3" id="KW-0507">mRNA processing</keyword>
<dbReference type="InterPro" id="IPR036612">
    <property type="entry name" value="KH_dom_type_1_sf"/>
</dbReference>
<dbReference type="SUPFAM" id="SSF57756">
    <property type="entry name" value="Retrovirus zinc finger-like domains"/>
    <property type="match status" value="1"/>
</dbReference>
<sequence>MTSSNTTTTTDAAAAAAGNSTNDTTPIIVSGQAAEEASELLATMKSDHIKMKSWYNDPAHTPHLSSLQSKYGTSFPLFWQDLIKWDGWKDVRKEYLIFLDNGNKFVEKTTTTEKSNLEASASASAASASGETRGRRRKRWDTTAEEGGGDDGEQQQAGAGGERSTRRSRWARDEPPQQQQLAATTTATTAAATPTTAVAAADPVMAALGLSALTPNNPPSAANVPEHHRAELSDLQSRLRKANARLTNLEAEAARIDALPRGHPDRSPSPPPIYGPDGTRKNTRANRWRETYTEERSNCLERIMELIPSMRPPGFISKRKRYRKISIPVEEYPTYNFIGLIIGPRGKTQKEMENKTGCKIAIRGKGSVKEGAKGRRNGGQPMDGDDEPLHVLITGEDQASIDAAAEMVESMLVVIDDEKNIHKQAQLRELALLNGTLKDEEWCHVCGEKGHKDYECPKRFTLAAMGKSKIVVKCALCGDTSHPTRDCVLARNGGAAAAGGAAGGEENAAKAKMELDSDYSAFMAELDGTAAPTTNPSNSEEAGGLGLSSGGVAATSTAFSSTIGGSSFLTVIQPARVVVVGENGESEASQSATSAAVPTLEGGNSFVTTISSAVTTISAAKVVAPGIDSTGGADVATTPDDGSLAVNGILPADATDVKDVEGTTMGNGVIPPPPPYAGVPHVGLPPPPPPPNWVLPLPPPPAGPPPSLSGLPPPPAGLPPMGLSMPPPPPPPHSSQPYPAQPPLYDPYQYQNPTGWYPQQQQPSMPMPPPPYGQPPPPPPAYGVMPPQQQYPQQQHQWNSSSAGAGGTGETAGWDPNSYYGTNYGADASGGAGGFNWWENSSGD</sequence>
<dbReference type="InterPro" id="IPR045071">
    <property type="entry name" value="BBP-like"/>
</dbReference>
<feature type="compositionally biased region" description="Pro residues" evidence="12">
    <location>
        <begin position="725"/>
        <end position="745"/>
    </location>
</feature>
<keyword evidence="8" id="KW-0508">mRNA splicing</keyword>
<evidence type="ECO:0000313" key="15">
    <source>
        <dbReference type="Proteomes" id="UP001530293"/>
    </source>
</evidence>
<evidence type="ECO:0000256" key="10">
    <source>
        <dbReference type="PROSITE-ProRule" id="PRU00047"/>
    </source>
</evidence>
<accession>A0ABD3LX32</accession>
<evidence type="ECO:0000259" key="13">
    <source>
        <dbReference type="PROSITE" id="PS50158"/>
    </source>
</evidence>
<feature type="compositionally biased region" description="Pro residues" evidence="12">
    <location>
        <begin position="765"/>
        <end position="781"/>
    </location>
</feature>
<evidence type="ECO:0000256" key="2">
    <source>
        <dbReference type="ARBA" id="ARBA00010382"/>
    </source>
</evidence>
<evidence type="ECO:0000256" key="12">
    <source>
        <dbReference type="SAM" id="MobiDB-lite"/>
    </source>
</evidence>
<dbReference type="PANTHER" id="PTHR11208:SF45">
    <property type="entry name" value="SPLICING FACTOR 1"/>
    <property type="match status" value="1"/>
</dbReference>
<keyword evidence="15" id="KW-1185">Reference proteome</keyword>
<dbReference type="InterPro" id="IPR032570">
    <property type="entry name" value="SF1-HH"/>
</dbReference>
<evidence type="ECO:0000313" key="14">
    <source>
        <dbReference type="EMBL" id="KAL3756286.1"/>
    </source>
</evidence>
<evidence type="ECO:0000256" key="9">
    <source>
        <dbReference type="ARBA" id="ARBA00023242"/>
    </source>
</evidence>
<comment type="similarity">
    <text evidence="2">Belongs to the BBP/SF1 family.</text>
</comment>
<dbReference type="SMART" id="SM00322">
    <property type="entry name" value="KH"/>
    <property type="match status" value="1"/>
</dbReference>
<evidence type="ECO:0000256" key="1">
    <source>
        <dbReference type="ARBA" id="ARBA00004123"/>
    </source>
</evidence>
<keyword evidence="4" id="KW-0479">Metal-binding</keyword>
<protein>
    <recommendedName>
        <fullName evidence="13">CCHC-type domain-containing protein</fullName>
    </recommendedName>
</protein>
<dbReference type="GO" id="GO:0008270">
    <property type="term" value="F:zinc ion binding"/>
    <property type="evidence" value="ECO:0007669"/>
    <property type="project" value="UniProtKB-KW"/>
</dbReference>
<dbReference type="Gene3D" id="4.10.60.10">
    <property type="entry name" value="Zinc finger, CCHC-type"/>
    <property type="match status" value="1"/>
</dbReference>
<dbReference type="PROSITE" id="PS50158">
    <property type="entry name" value="ZF_CCHC"/>
    <property type="match status" value="1"/>
</dbReference>
<dbReference type="InterPro" id="IPR036875">
    <property type="entry name" value="Znf_CCHC_sf"/>
</dbReference>
<dbReference type="Gene3D" id="3.30.1370.10">
    <property type="entry name" value="K Homology domain, type 1"/>
    <property type="match status" value="1"/>
</dbReference>
<keyword evidence="6" id="KW-0862">Zinc</keyword>
<dbReference type="GO" id="GO:0006397">
    <property type="term" value="P:mRNA processing"/>
    <property type="evidence" value="ECO:0007669"/>
    <property type="project" value="UniProtKB-KW"/>
</dbReference>
<dbReference type="InterPro" id="IPR004087">
    <property type="entry name" value="KH_dom"/>
</dbReference>
<dbReference type="InterPro" id="IPR001878">
    <property type="entry name" value="Znf_CCHC"/>
</dbReference>
<evidence type="ECO:0000256" key="6">
    <source>
        <dbReference type="ARBA" id="ARBA00022833"/>
    </source>
</evidence>
<feature type="compositionally biased region" description="Acidic residues" evidence="12">
    <location>
        <begin position="143"/>
        <end position="153"/>
    </location>
</feature>
<feature type="region of interest" description="Disordered" evidence="12">
    <location>
        <begin position="253"/>
        <end position="286"/>
    </location>
</feature>
<dbReference type="CDD" id="cd02395">
    <property type="entry name" value="KH-I_BBP"/>
    <property type="match status" value="1"/>
</dbReference>
<dbReference type="Pfam" id="PF22675">
    <property type="entry name" value="KH-I_KHDC4-BBP"/>
    <property type="match status" value="1"/>
</dbReference>
<keyword evidence="9" id="KW-0539">Nucleus</keyword>
<dbReference type="SUPFAM" id="SSF54791">
    <property type="entry name" value="Eukaryotic type KH-domain (KH-domain type I)"/>
    <property type="match status" value="1"/>
</dbReference>
<dbReference type="PRINTS" id="PR01217">
    <property type="entry name" value="PRICHEXTENSN"/>
</dbReference>
<gene>
    <name evidence="14" type="ORF">ACHAWU_007237</name>
</gene>
<dbReference type="InterPro" id="IPR055256">
    <property type="entry name" value="KH_1_KHDC4/BBP-like"/>
</dbReference>
<dbReference type="GO" id="GO:0005634">
    <property type="term" value="C:nucleus"/>
    <property type="evidence" value="ECO:0007669"/>
    <property type="project" value="UniProtKB-SubCell"/>
</dbReference>
<dbReference type="GO" id="GO:0008380">
    <property type="term" value="P:RNA splicing"/>
    <property type="evidence" value="ECO:0007669"/>
    <property type="project" value="UniProtKB-KW"/>
</dbReference>
<feature type="compositionally biased region" description="Low complexity" evidence="12">
    <location>
        <begin position="782"/>
        <end position="803"/>
    </location>
</feature>
<dbReference type="InterPro" id="IPR047086">
    <property type="entry name" value="SF1-HH_sf"/>
</dbReference>
<evidence type="ECO:0000256" key="5">
    <source>
        <dbReference type="ARBA" id="ARBA00022771"/>
    </source>
</evidence>
<keyword evidence="5 10" id="KW-0863">Zinc-finger</keyword>
<feature type="region of interest" description="Disordered" evidence="12">
    <location>
        <begin position="113"/>
        <end position="189"/>
    </location>
</feature>
<dbReference type="EMBL" id="JALLBG020000312">
    <property type="protein sequence ID" value="KAL3756286.1"/>
    <property type="molecule type" value="Genomic_DNA"/>
</dbReference>
<feature type="compositionally biased region" description="Low complexity" evidence="12">
    <location>
        <begin position="119"/>
        <end position="129"/>
    </location>
</feature>
<evidence type="ECO:0000256" key="3">
    <source>
        <dbReference type="ARBA" id="ARBA00022664"/>
    </source>
</evidence>
<dbReference type="PROSITE" id="PS50084">
    <property type="entry name" value="KH_TYPE_1"/>
    <property type="match status" value="1"/>
</dbReference>
<feature type="region of interest" description="Disordered" evidence="12">
    <location>
        <begin position="701"/>
        <end position="844"/>
    </location>
</feature>
<evidence type="ECO:0000256" key="11">
    <source>
        <dbReference type="PROSITE-ProRule" id="PRU00117"/>
    </source>
</evidence>